<evidence type="ECO:0000256" key="1">
    <source>
        <dbReference type="SAM" id="MobiDB-lite"/>
    </source>
</evidence>
<feature type="compositionally biased region" description="Polar residues" evidence="1">
    <location>
        <begin position="784"/>
        <end position="793"/>
    </location>
</feature>
<organism evidence="3 4">
    <name type="scientific">Ascaris lumbricoides</name>
    <name type="common">Giant roundworm</name>
    <dbReference type="NCBI Taxonomy" id="6252"/>
    <lineage>
        <taxon>Eukaryota</taxon>
        <taxon>Metazoa</taxon>
        <taxon>Ecdysozoa</taxon>
        <taxon>Nematoda</taxon>
        <taxon>Chromadorea</taxon>
        <taxon>Rhabditida</taxon>
        <taxon>Spirurina</taxon>
        <taxon>Ascaridomorpha</taxon>
        <taxon>Ascaridoidea</taxon>
        <taxon>Ascarididae</taxon>
        <taxon>Ascaris</taxon>
    </lineage>
</organism>
<accession>A0A0M3IEA2</accession>
<feature type="domain" description="T20D4.11-like" evidence="2">
    <location>
        <begin position="520"/>
        <end position="658"/>
    </location>
</feature>
<feature type="region of interest" description="Disordered" evidence="1">
    <location>
        <begin position="683"/>
        <end position="824"/>
    </location>
</feature>
<proteinExistence type="predicted"/>
<dbReference type="AlphaFoldDB" id="A0A0M3IEA2"/>
<sequence>MRVIEGAIVGYNCTAEEQQVIQHCAAPLNELSSRIDELFELQGGLQAFLANVKNLAPVFAQGCNLTVEFRECTKPILMRSSRCVVSSCLIRAGEGICDQPDTAKAIDDNLSCVFKQGSNVEFGKCLRTTIATLKTFTLTALRTVLPRFINCIETIVIKQCGQTSLHLLKAISTSDICPLEIMSPQLVINVPPSSPINVCTPDMHTKHIACTGDFFRKYRMLPIAIINDASDISQLCQQVDAISTCSLRACEENNASALRSMLQLMCARKVQFEKHVICLASVATSEQGAKCLTTFLTSTAENRCIALSSNAECAAPLINEACGSEALTLSFDAMNQYAQQLNSSCSISVPSVSLSTGCSEADLVEYLECETFIDRFAFNPLSFIRFLNSSCSISVPSVSLSTGCSEADLVEYLECETFIDRFAFNPLSFIRNATYFDEFCASSIDYKQCVTNMTCKFEPISSSNIALFETVCTNTDIRPHIECLTQYAKSNDGQKCIEPYSRLNSSCSISVPSVSLSTGCSEADLVEYLECETFIDRFAFNPLSFIRNATYFDEFCASSIDYKQCVTNMTCKFEPISSSNIALFETVCTNTDIRPHIECLTQYAKSNDGQKCIEPYSRVDLLAKDAPHKLCSALSVVLSCASESIERECGVEALKKVHAIDSLWSQHFDAACVIRINSISKEGSQKPEVDFSSDAKPTEISQEMSTKADAGAVQNEAANPEPSPEPESSTESRSFSVSPASQPEPEPKLPNDKDGQQVSGPNIESKPQPTSANNEASPEPIPEPTTQSGSNPSAEPKPEIGPQAEPEPTNITNNRTKGCERSNPSAILFGVFAVFVLRI</sequence>
<evidence type="ECO:0000313" key="4">
    <source>
        <dbReference type="WBParaSite" id="ALUE_0001641401-mRNA-1"/>
    </source>
</evidence>
<dbReference type="WBParaSite" id="ALUE_0001641401-mRNA-1">
    <property type="protein sequence ID" value="ALUE_0001641401-mRNA-1"/>
    <property type="gene ID" value="ALUE_0001641401"/>
</dbReference>
<feature type="compositionally biased region" description="Low complexity" evidence="1">
    <location>
        <begin position="726"/>
        <end position="739"/>
    </location>
</feature>
<evidence type="ECO:0000259" key="2">
    <source>
        <dbReference type="Pfam" id="PF01579"/>
    </source>
</evidence>
<evidence type="ECO:0000313" key="3">
    <source>
        <dbReference type="Proteomes" id="UP000036681"/>
    </source>
</evidence>
<dbReference type="Pfam" id="PF01579">
    <property type="entry name" value="DUF19"/>
    <property type="match status" value="1"/>
</dbReference>
<name>A0A0M3IEA2_ASCLU</name>
<keyword evidence="3" id="KW-1185">Reference proteome</keyword>
<dbReference type="InterPro" id="IPR002542">
    <property type="entry name" value="T20D4.11-like_dom"/>
</dbReference>
<feature type="compositionally biased region" description="Basic and acidic residues" evidence="1">
    <location>
        <begin position="745"/>
        <end position="755"/>
    </location>
</feature>
<dbReference type="Proteomes" id="UP000036681">
    <property type="component" value="Unplaced"/>
</dbReference>
<dbReference type="PANTHER" id="PTHR37431">
    <property type="entry name" value="PROTEIN CBG06927"/>
    <property type="match status" value="1"/>
</dbReference>
<protein>
    <submittedName>
        <fullName evidence="4">DUF19 domain-containing protein</fullName>
    </submittedName>
</protein>
<dbReference type="PANTHER" id="PTHR37431:SF5">
    <property type="entry name" value="PROTEIN CBG06905"/>
    <property type="match status" value="1"/>
</dbReference>
<feature type="compositionally biased region" description="Polar residues" evidence="1">
    <location>
        <begin position="756"/>
        <end position="776"/>
    </location>
</feature>
<reference evidence="4" key="1">
    <citation type="submission" date="2017-02" db="UniProtKB">
        <authorList>
            <consortium name="WormBaseParasite"/>
        </authorList>
    </citation>
    <scope>IDENTIFICATION</scope>
</reference>